<comment type="subcellular location">
    <subcellularLocation>
        <location evidence="1">Membrane</location>
        <topology evidence="1">Multi-pass membrane protein</topology>
    </subcellularLocation>
</comment>
<feature type="transmembrane region" description="Helical" evidence="9">
    <location>
        <begin position="115"/>
        <end position="131"/>
    </location>
</feature>
<dbReference type="EC" id="3.3.2.2" evidence="6"/>
<evidence type="ECO:0000256" key="2">
    <source>
        <dbReference type="ARBA" id="ARBA00007375"/>
    </source>
</evidence>
<feature type="transmembrane region" description="Helical" evidence="9">
    <location>
        <begin position="36"/>
        <end position="57"/>
    </location>
</feature>
<evidence type="ECO:0000313" key="11">
    <source>
        <dbReference type="Proteomes" id="UP000663879"/>
    </source>
</evidence>
<feature type="transmembrane region" description="Helical" evidence="9">
    <location>
        <begin position="176"/>
        <end position="194"/>
    </location>
</feature>
<dbReference type="EMBL" id="CAJNOC010001016">
    <property type="protein sequence ID" value="CAF0826782.1"/>
    <property type="molecule type" value="Genomic_DNA"/>
</dbReference>
<evidence type="ECO:0000256" key="7">
    <source>
        <dbReference type="ARBA" id="ARBA00049458"/>
    </source>
</evidence>
<dbReference type="GO" id="GO:0047408">
    <property type="term" value="F:alkenylglycerophosphocholine hydrolase activity"/>
    <property type="evidence" value="ECO:0007669"/>
    <property type="project" value="UniProtKB-EC"/>
</dbReference>
<dbReference type="Proteomes" id="UP000663879">
    <property type="component" value="Unassembled WGS sequence"/>
</dbReference>
<comment type="similarity">
    <text evidence="2">Belongs to the TMEM86 family.</text>
</comment>
<feature type="transmembrane region" description="Helical" evidence="9">
    <location>
        <begin position="64"/>
        <end position="82"/>
    </location>
</feature>
<keyword evidence="4 9" id="KW-1133">Transmembrane helix</keyword>
<sequence length="227" mass="26293">MSMEPILGIAKFFPFFLSSSFFLIIYPRRYTQPNSIYIIFKCIPILSLALFVLFNLKKTENPDYLIRIFFGLVISAIADAVICSEKYFLVAVGLFALVHIIYLSSFGFRPFRLRIFLIIALIETCCFFYLIPFIKNYLLKYILTRYVTLLFMMIWRSISQINFYTGYNDWSKISGALGSILFGISDITLCYSMYAQNLEFGNLIIMSTYYYAQAGIAFSVLSSKEKV</sequence>
<dbReference type="GO" id="GO:0016020">
    <property type="term" value="C:membrane"/>
    <property type="evidence" value="ECO:0007669"/>
    <property type="project" value="UniProtKB-SubCell"/>
</dbReference>
<proteinExistence type="inferred from homology"/>
<dbReference type="AlphaFoldDB" id="A0A813UJD9"/>
<feature type="transmembrane region" description="Helical" evidence="9">
    <location>
        <begin position="137"/>
        <end position="155"/>
    </location>
</feature>
<keyword evidence="5 9" id="KW-0472">Membrane</keyword>
<evidence type="ECO:0000256" key="5">
    <source>
        <dbReference type="ARBA" id="ARBA00023136"/>
    </source>
</evidence>
<dbReference type="InterPro" id="IPR012506">
    <property type="entry name" value="TMEM86B-like"/>
</dbReference>
<evidence type="ECO:0000256" key="9">
    <source>
        <dbReference type="SAM" id="Phobius"/>
    </source>
</evidence>
<organism evidence="10 11">
    <name type="scientific">Brachionus calyciflorus</name>
    <dbReference type="NCBI Taxonomy" id="104777"/>
    <lineage>
        <taxon>Eukaryota</taxon>
        <taxon>Metazoa</taxon>
        <taxon>Spiralia</taxon>
        <taxon>Gnathifera</taxon>
        <taxon>Rotifera</taxon>
        <taxon>Eurotatoria</taxon>
        <taxon>Monogononta</taxon>
        <taxon>Pseudotrocha</taxon>
        <taxon>Ploima</taxon>
        <taxon>Brachionidae</taxon>
        <taxon>Brachionus</taxon>
    </lineage>
</organism>
<evidence type="ECO:0000256" key="4">
    <source>
        <dbReference type="ARBA" id="ARBA00022989"/>
    </source>
</evidence>
<evidence type="ECO:0000256" key="6">
    <source>
        <dbReference type="ARBA" id="ARBA00035673"/>
    </source>
</evidence>
<dbReference type="PANTHER" id="PTHR31885:SF12">
    <property type="entry name" value="LYSOPLASMALOGENASE"/>
    <property type="match status" value="1"/>
</dbReference>
<reference evidence="10" key="1">
    <citation type="submission" date="2021-02" db="EMBL/GenBank/DDBJ databases">
        <authorList>
            <person name="Nowell W R."/>
        </authorList>
    </citation>
    <scope>NUCLEOTIDE SEQUENCE</scope>
    <source>
        <strain evidence="10">Ploen Becks lab</strain>
    </source>
</reference>
<comment type="catalytic activity">
    <reaction evidence="7">
        <text>a 1-O-(1Z-alkenyl)-sn-glycero-3-phosphoethanolamine + H2O = a 2,3-saturated aldehyde + sn-glycero-3-phosphoethanolamine</text>
        <dbReference type="Rhea" id="RHEA:16905"/>
        <dbReference type="ChEBI" id="CHEBI:15377"/>
        <dbReference type="ChEBI" id="CHEBI:73359"/>
        <dbReference type="ChEBI" id="CHEBI:77288"/>
        <dbReference type="ChEBI" id="CHEBI:143890"/>
        <dbReference type="EC" id="3.3.2.2"/>
    </reaction>
</comment>
<comment type="caution">
    <text evidence="10">The sequence shown here is derived from an EMBL/GenBank/DDBJ whole genome shotgun (WGS) entry which is preliminary data.</text>
</comment>
<protein>
    <recommendedName>
        <fullName evidence="6">lysoplasmalogenase</fullName>
        <ecNumber evidence="6">3.3.2.2</ecNumber>
    </recommendedName>
</protein>
<dbReference type="Pfam" id="PF07947">
    <property type="entry name" value="YhhN"/>
    <property type="match status" value="1"/>
</dbReference>
<feature type="transmembrane region" description="Helical" evidence="9">
    <location>
        <begin position="12"/>
        <end position="30"/>
    </location>
</feature>
<evidence type="ECO:0000313" key="10">
    <source>
        <dbReference type="EMBL" id="CAF0826782.1"/>
    </source>
</evidence>
<feature type="transmembrane region" description="Helical" evidence="9">
    <location>
        <begin position="88"/>
        <end position="108"/>
    </location>
</feature>
<accession>A0A813UJD9</accession>
<dbReference type="PANTHER" id="PTHR31885">
    <property type="entry name" value="GH04784P"/>
    <property type="match status" value="1"/>
</dbReference>
<feature type="transmembrane region" description="Helical" evidence="9">
    <location>
        <begin position="200"/>
        <end position="221"/>
    </location>
</feature>
<evidence type="ECO:0000256" key="3">
    <source>
        <dbReference type="ARBA" id="ARBA00022692"/>
    </source>
</evidence>
<evidence type="ECO:0000256" key="8">
    <source>
        <dbReference type="ARBA" id="ARBA00049560"/>
    </source>
</evidence>
<dbReference type="OrthoDB" id="2133758at2759"/>
<name>A0A813UJD9_9BILA</name>
<evidence type="ECO:0000256" key="1">
    <source>
        <dbReference type="ARBA" id="ARBA00004141"/>
    </source>
</evidence>
<comment type="catalytic activity">
    <reaction evidence="8">
        <text>a 1-O-(1Z-alkenyl)-sn-glycero-3-phosphocholine + H2O = a 2,3-saturated aldehyde + sn-glycerol 3-phosphocholine</text>
        <dbReference type="Rhea" id="RHEA:22544"/>
        <dbReference type="ChEBI" id="CHEBI:15377"/>
        <dbReference type="ChEBI" id="CHEBI:16870"/>
        <dbReference type="ChEBI" id="CHEBI:73359"/>
        <dbReference type="ChEBI" id="CHEBI:77287"/>
        <dbReference type="EC" id="3.3.2.2"/>
    </reaction>
</comment>
<keyword evidence="3 9" id="KW-0812">Transmembrane</keyword>
<gene>
    <name evidence="10" type="ORF">OXX778_LOCUS7759</name>
</gene>
<keyword evidence="11" id="KW-1185">Reference proteome</keyword>